<evidence type="ECO:0000313" key="13">
    <source>
        <dbReference type="Proteomes" id="UP000002009"/>
    </source>
</evidence>
<dbReference type="GeneID" id="8242296"/>
<dbReference type="Pfam" id="PF00076">
    <property type="entry name" value="RRM_1"/>
    <property type="match status" value="3"/>
</dbReference>
<evidence type="ECO:0000256" key="9">
    <source>
        <dbReference type="PROSITE-ProRule" id="PRU00176"/>
    </source>
</evidence>
<evidence type="ECO:0000256" key="2">
    <source>
        <dbReference type="ARBA" id="ARBA00004463"/>
    </source>
</evidence>
<dbReference type="AlphaFoldDB" id="C1E2L1"/>
<evidence type="ECO:0000259" key="11">
    <source>
        <dbReference type="PROSITE" id="PS50102"/>
    </source>
</evidence>
<dbReference type="GO" id="GO:0005634">
    <property type="term" value="C:nucleus"/>
    <property type="evidence" value="ECO:0007669"/>
    <property type="project" value="UniProtKB-SubCell"/>
</dbReference>
<reference evidence="12 13" key="1">
    <citation type="journal article" date="2009" name="Science">
        <title>Green evolution and dynamic adaptations revealed by genomes of the marine picoeukaryotes Micromonas.</title>
        <authorList>
            <person name="Worden A.Z."/>
            <person name="Lee J.H."/>
            <person name="Mock T."/>
            <person name="Rouze P."/>
            <person name="Simmons M.P."/>
            <person name="Aerts A.L."/>
            <person name="Allen A.E."/>
            <person name="Cuvelier M.L."/>
            <person name="Derelle E."/>
            <person name="Everett M.V."/>
            <person name="Foulon E."/>
            <person name="Grimwood J."/>
            <person name="Gundlach H."/>
            <person name="Henrissat B."/>
            <person name="Napoli C."/>
            <person name="McDonald S.M."/>
            <person name="Parker M.S."/>
            <person name="Rombauts S."/>
            <person name="Salamov A."/>
            <person name="Von Dassow P."/>
            <person name="Badger J.H."/>
            <person name="Coutinho P.M."/>
            <person name="Demir E."/>
            <person name="Dubchak I."/>
            <person name="Gentemann C."/>
            <person name="Eikrem W."/>
            <person name="Gready J.E."/>
            <person name="John U."/>
            <person name="Lanier W."/>
            <person name="Lindquist E.A."/>
            <person name="Lucas S."/>
            <person name="Mayer K.F."/>
            <person name="Moreau H."/>
            <person name="Not F."/>
            <person name="Otillar R."/>
            <person name="Panaud O."/>
            <person name="Pangilinan J."/>
            <person name="Paulsen I."/>
            <person name="Piegu B."/>
            <person name="Poliakov A."/>
            <person name="Robbens S."/>
            <person name="Schmutz J."/>
            <person name="Toulza E."/>
            <person name="Wyss T."/>
            <person name="Zelensky A."/>
            <person name="Zhou K."/>
            <person name="Armbrust E.V."/>
            <person name="Bhattacharya D."/>
            <person name="Goodenough U.W."/>
            <person name="Van de Peer Y."/>
            <person name="Grigoriev I.V."/>
        </authorList>
    </citation>
    <scope>NUCLEOTIDE SEQUENCE [LARGE SCALE GENOMIC DNA]</scope>
    <source>
        <strain evidence="13">RCC299 / NOUM17</strain>
    </source>
</reference>
<dbReference type="CDD" id="cd12345">
    <property type="entry name" value="RRM2_SECp43_like"/>
    <property type="match status" value="1"/>
</dbReference>
<accession>C1E2L1</accession>
<feature type="domain" description="RRM" evidence="11">
    <location>
        <begin position="109"/>
        <end position="188"/>
    </location>
</feature>
<dbReference type="GO" id="GO:0005829">
    <property type="term" value="C:cytosol"/>
    <property type="evidence" value="ECO:0007669"/>
    <property type="project" value="TreeGrafter"/>
</dbReference>
<evidence type="ECO:0000256" key="7">
    <source>
        <dbReference type="ARBA" id="ARBA00061069"/>
    </source>
</evidence>
<dbReference type="Gene3D" id="3.30.70.330">
    <property type="match status" value="3"/>
</dbReference>
<evidence type="ECO:0000256" key="10">
    <source>
        <dbReference type="SAM" id="MobiDB-lite"/>
    </source>
</evidence>
<dbReference type="PANTHER" id="PTHR47640">
    <property type="entry name" value="TRNA SELENOCYSTEINE 1-ASSOCIATED PROTEIN 1-RELATED-RELATED"/>
    <property type="match status" value="1"/>
</dbReference>
<dbReference type="InParanoid" id="C1E2L1"/>
<dbReference type="STRING" id="296587.C1E2L1"/>
<name>C1E2L1_MICCC</name>
<feature type="compositionally biased region" description="Low complexity" evidence="10">
    <location>
        <begin position="391"/>
        <end position="409"/>
    </location>
</feature>
<feature type="domain" description="RRM" evidence="11">
    <location>
        <begin position="222"/>
        <end position="294"/>
    </location>
</feature>
<dbReference type="OMA" id="FTHRSCA"/>
<dbReference type="SUPFAM" id="SSF54928">
    <property type="entry name" value="RNA-binding domain, RBD"/>
    <property type="match status" value="3"/>
</dbReference>
<evidence type="ECO:0000313" key="12">
    <source>
        <dbReference type="EMBL" id="ACO61932.1"/>
    </source>
</evidence>
<dbReference type="OrthoDB" id="446113at2759"/>
<sequence length="440" mass="45182">MAEPNPAETGEVKTLWVGDLGYWMEESYLHTCFAHFGAIGSVKIIRNKQTGFSEGYGFVEFVDRATAEHALKTLNGTPMPSAHQNFRLNWASFGVGGGAGGAGGAANDHSVFVGDLPPEVNDYALQETFAERYPSVRNARVVTDPNTGRSKGFGFVRFGDEGERDRALVEMNGVPCGSRVMRISLAIPRKGVDGVGGGGVGSNTGVGSNGVGGSPAPEPENSTVFVGGLDPTLTEPDLRTHFEAFGELVYVKIPAGKGCGFVQFTRRADAEASIQALNGTMMGASRVRLSWVRSGGGGGGRHTGPFGGGSPYGMPYGGYPPYAMAGAYGVDPSWAAAQAQYAAAAQYASMQAAYYGGAAAGMAHGAPPPPPPMPVTMPGTPGGPVPPGAVPTPGTSSGSNGQGSPNAPGGVAAANAAYVAQHERSMMGRHVWMSAQQGGY</sequence>
<gene>
    <name evidence="12" type="ORF">MICPUN_105339</name>
</gene>
<evidence type="ECO:0000256" key="4">
    <source>
        <dbReference type="ARBA" id="ARBA00022884"/>
    </source>
</evidence>
<feature type="domain" description="RRM" evidence="11">
    <location>
        <begin position="13"/>
        <end position="93"/>
    </location>
</feature>
<comment type="subunit">
    <text evidence="8">Interacts with the poly(A) tail of mRNA in nucleus.</text>
</comment>
<dbReference type="InterPro" id="IPR050825">
    <property type="entry name" value="RBM42_RBP45_47-like"/>
</dbReference>
<keyword evidence="13" id="KW-1185">Reference proteome</keyword>
<dbReference type="GO" id="GO:0003729">
    <property type="term" value="F:mRNA binding"/>
    <property type="evidence" value="ECO:0007669"/>
    <property type="project" value="InterPro"/>
</dbReference>
<dbReference type="PROSITE" id="PS50102">
    <property type="entry name" value="RRM"/>
    <property type="match status" value="3"/>
</dbReference>
<dbReference type="Proteomes" id="UP000002009">
    <property type="component" value="Chromosome 3"/>
</dbReference>
<dbReference type="InterPro" id="IPR000504">
    <property type="entry name" value="RRM_dom"/>
</dbReference>
<proteinExistence type="inferred from homology"/>
<dbReference type="EMBL" id="CP001324">
    <property type="protein sequence ID" value="ACO61932.1"/>
    <property type="molecule type" value="Genomic_DNA"/>
</dbReference>
<evidence type="ECO:0000256" key="8">
    <source>
        <dbReference type="ARBA" id="ARBA00063471"/>
    </source>
</evidence>
<evidence type="ECO:0000256" key="5">
    <source>
        <dbReference type="ARBA" id="ARBA00023242"/>
    </source>
</evidence>
<dbReference type="SMART" id="SM00360">
    <property type="entry name" value="RRM"/>
    <property type="match status" value="3"/>
</dbReference>
<comment type="function">
    <text evidence="6">Heterogeneous nuclear ribonucleoprotein (hnRNP)-protein binding the poly(A) tail of mRNA and probably involved in some steps of pre-mRNA maturation.</text>
</comment>
<dbReference type="PANTHER" id="PTHR47640:SF10">
    <property type="entry name" value="TRNA SELENOCYSTEINE 1-ASSOCIATED PROTEIN 1-RELATED"/>
    <property type="match status" value="1"/>
</dbReference>
<feature type="compositionally biased region" description="Pro residues" evidence="10">
    <location>
        <begin position="370"/>
        <end position="390"/>
    </location>
</feature>
<evidence type="ECO:0000256" key="3">
    <source>
        <dbReference type="ARBA" id="ARBA00022737"/>
    </source>
</evidence>
<dbReference type="FunFam" id="3.30.70.330:FF:000103">
    <property type="entry name" value="Polyadenylate-binding protein RBP47B"/>
    <property type="match status" value="1"/>
</dbReference>
<dbReference type="InterPro" id="IPR012677">
    <property type="entry name" value="Nucleotide-bd_a/b_plait_sf"/>
</dbReference>
<dbReference type="CDD" id="cd12346">
    <property type="entry name" value="RRM3_NGR1_NAM8_like"/>
    <property type="match status" value="1"/>
</dbReference>
<organism evidence="12 13">
    <name type="scientific">Micromonas commoda (strain RCC299 / NOUM17 / CCMP2709)</name>
    <name type="common">Picoplanktonic green alga</name>
    <dbReference type="NCBI Taxonomy" id="296587"/>
    <lineage>
        <taxon>Eukaryota</taxon>
        <taxon>Viridiplantae</taxon>
        <taxon>Chlorophyta</taxon>
        <taxon>Mamiellophyceae</taxon>
        <taxon>Mamiellales</taxon>
        <taxon>Mamiellaceae</taxon>
        <taxon>Micromonas</taxon>
    </lineage>
</organism>
<dbReference type="CDD" id="cd12344">
    <property type="entry name" value="RRM1_SECp43_like"/>
    <property type="match status" value="1"/>
</dbReference>
<dbReference type="FunFam" id="3.30.70.330:FF:000144">
    <property type="entry name" value="Polyadenylate-binding protein RBP47B"/>
    <property type="match status" value="1"/>
</dbReference>
<keyword evidence="3" id="KW-0677">Repeat</keyword>
<comment type="similarity">
    <text evidence="7">Belongs to the polyadenylate-binding RBP47 family.</text>
</comment>
<feature type="region of interest" description="Disordered" evidence="10">
    <location>
        <begin position="370"/>
        <end position="409"/>
    </location>
</feature>
<dbReference type="KEGG" id="mis:MICPUN_105339"/>
<comment type="subcellular location">
    <subcellularLocation>
        <location evidence="2">Cytoplasmic granule</location>
    </subcellularLocation>
    <subcellularLocation>
        <location evidence="1">Nucleus</location>
    </subcellularLocation>
</comment>
<dbReference type="RefSeq" id="XP_002500674.1">
    <property type="nucleotide sequence ID" value="XM_002500628.1"/>
</dbReference>
<dbReference type="eggNOG" id="KOG0118">
    <property type="taxonomic scope" value="Eukaryota"/>
</dbReference>
<evidence type="ECO:0000256" key="6">
    <source>
        <dbReference type="ARBA" id="ARBA00057395"/>
    </source>
</evidence>
<keyword evidence="5" id="KW-0539">Nucleus</keyword>
<evidence type="ECO:0000256" key="1">
    <source>
        <dbReference type="ARBA" id="ARBA00004123"/>
    </source>
</evidence>
<dbReference type="InterPro" id="IPR035979">
    <property type="entry name" value="RBD_domain_sf"/>
</dbReference>
<dbReference type="FunCoup" id="C1E2L1">
    <property type="interactions" value="1633"/>
</dbReference>
<keyword evidence="4 9" id="KW-0694">RNA-binding</keyword>
<protein>
    <recommendedName>
        <fullName evidence="11">RRM domain-containing protein</fullName>
    </recommendedName>
</protein>